<dbReference type="InterPro" id="IPR042468">
    <property type="entry name" value="Peptidase_C65_otubain_sub1"/>
</dbReference>
<evidence type="ECO:0000256" key="4">
    <source>
        <dbReference type="ARBA" id="ARBA00022786"/>
    </source>
</evidence>
<dbReference type="PANTHER" id="PTHR12931">
    <property type="entry name" value="UBIQUITIN THIOLESTERASE PROTEIN OTUB"/>
    <property type="match status" value="1"/>
</dbReference>
<organism evidence="8 9">
    <name type="scientific">Seminavis robusta</name>
    <dbReference type="NCBI Taxonomy" id="568900"/>
    <lineage>
        <taxon>Eukaryota</taxon>
        <taxon>Sar</taxon>
        <taxon>Stramenopiles</taxon>
        <taxon>Ochrophyta</taxon>
        <taxon>Bacillariophyta</taxon>
        <taxon>Bacillariophyceae</taxon>
        <taxon>Bacillariophycidae</taxon>
        <taxon>Naviculales</taxon>
        <taxon>Naviculaceae</taxon>
        <taxon>Seminavis</taxon>
    </lineage>
</organism>
<reference evidence="8" key="1">
    <citation type="submission" date="2020-06" db="EMBL/GenBank/DDBJ databases">
        <authorList>
            <consortium name="Plant Systems Biology data submission"/>
        </authorList>
    </citation>
    <scope>NUCLEOTIDE SEQUENCE</scope>
    <source>
        <strain evidence="8">D6</strain>
    </source>
</reference>
<dbReference type="EC" id="3.4.19.12" evidence="2"/>
<dbReference type="PROSITE" id="PS50802">
    <property type="entry name" value="OTU"/>
    <property type="match status" value="1"/>
</dbReference>
<evidence type="ECO:0000313" key="9">
    <source>
        <dbReference type="Proteomes" id="UP001153069"/>
    </source>
</evidence>
<dbReference type="Proteomes" id="UP001153069">
    <property type="component" value="Unassembled WGS sequence"/>
</dbReference>
<dbReference type="GO" id="GO:0043130">
    <property type="term" value="F:ubiquitin binding"/>
    <property type="evidence" value="ECO:0007669"/>
    <property type="project" value="TreeGrafter"/>
</dbReference>
<name>A0A9N8HPC5_9STRA</name>
<dbReference type="AlphaFoldDB" id="A0A9N8HPC5"/>
<dbReference type="Gene3D" id="1.20.1300.20">
    <property type="entry name" value="Peptidase C65 Otubain, subdomain 2"/>
    <property type="match status" value="1"/>
</dbReference>
<dbReference type="GO" id="GO:0004843">
    <property type="term" value="F:cysteine-type deubiquitinase activity"/>
    <property type="evidence" value="ECO:0007669"/>
    <property type="project" value="UniProtKB-EC"/>
</dbReference>
<dbReference type="OrthoDB" id="18915at2759"/>
<dbReference type="GO" id="GO:0006508">
    <property type="term" value="P:proteolysis"/>
    <property type="evidence" value="ECO:0007669"/>
    <property type="project" value="UniProtKB-KW"/>
</dbReference>
<keyword evidence="4" id="KW-0833">Ubl conjugation pathway</keyword>
<keyword evidence="9" id="KW-1185">Reference proteome</keyword>
<evidence type="ECO:0000256" key="3">
    <source>
        <dbReference type="ARBA" id="ARBA00022670"/>
    </source>
</evidence>
<evidence type="ECO:0000256" key="2">
    <source>
        <dbReference type="ARBA" id="ARBA00012759"/>
    </source>
</evidence>
<dbReference type="GO" id="GO:0005634">
    <property type="term" value="C:nucleus"/>
    <property type="evidence" value="ECO:0007669"/>
    <property type="project" value="TreeGrafter"/>
</dbReference>
<evidence type="ECO:0000256" key="6">
    <source>
        <dbReference type="ARBA" id="ARBA00022807"/>
    </source>
</evidence>
<gene>
    <name evidence="8" type="ORF">SEMRO_1313_G261900.1</name>
</gene>
<keyword evidence="6" id="KW-0788">Thiol protease</keyword>
<accession>A0A9N8HPC5</accession>
<dbReference type="GO" id="GO:0071108">
    <property type="term" value="P:protein K48-linked deubiquitination"/>
    <property type="evidence" value="ECO:0007669"/>
    <property type="project" value="TreeGrafter"/>
</dbReference>
<feature type="domain" description="OTU" evidence="7">
    <location>
        <begin position="73"/>
        <end position="274"/>
    </location>
</feature>
<proteinExistence type="predicted"/>
<dbReference type="Pfam" id="PF10275">
    <property type="entry name" value="Peptidase_C65"/>
    <property type="match status" value="1"/>
</dbReference>
<evidence type="ECO:0000256" key="5">
    <source>
        <dbReference type="ARBA" id="ARBA00022801"/>
    </source>
</evidence>
<evidence type="ECO:0000256" key="1">
    <source>
        <dbReference type="ARBA" id="ARBA00000707"/>
    </source>
</evidence>
<dbReference type="InterPro" id="IPR038765">
    <property type="entry name" value="Papain-like_cys_pep_sf"/>
</dbReference>
<comment type="caution">
    <text evidence="8">The sequence shown here is derived from an EMBL/GenBank/DDBJ whole genome shotgun (WGS) entry which is preliminary data.</text>
</comment>
<evidence type="ECO:0000313" key="8">
    <source>
        <dbReference type="EMBL" id="CAB9522533.1"/>
    </source>
</evidence>
<dbReference type="PANTHER" id="PTHR12931:SF15">
    <property type="entry name" value="UBIQUITIN THIOESTERASE OTUBAIN-LIKE"/>
    <property type="match status" value="1"/>
</dbReference>
<dbReference type="InterPro" id="IPR003323">
    <property type="entry name" value="OTU_dom"/>
</dbReference>
<sequence length="274" mass="31098">MADNPNSDTSNLEVNHEKFKQTQDQMETIAAEIRQEQALTSDLMPVSQLRVKANYEAGSNFDKGVSILEQDYQGVRTIRGDGNCYYRAFLYSLCEKLFQADKDELTRIQNFAKNSAQKVVKEGGYDETAIEIFHESLVDLITSIVDKSSTQQAIHKELLEENSTSDYCTWYMRVLSGTQLKAEPDRFLPYLEDAYVDVHVYCQKAVEPMGQECTMVTCLALAEAFEVKVAIVYLDGHDIPSNNKLSTHQFGPDNAKTCLTLLYRPGHYDILYPK</sequence>
<dbReference type="Gene3D" id="3.30.200.60">
    <property type="entry name" value="Peptidase C65 Otubain, subdomain 1"/>
    <property type="match status" value="1"/>
</dbReference>
<dbReference type="SUPFAM" id="SSF54001">
    <property type="entry name" value="Cysteine proteinases"/>
    <property type="match status" value="1"/>
</dbReference>
<dbReference type="EMBL" id="CAICTM010001311">
    <property type="protein sequence ID" value="CAB9522533.1"/>
    <property type="molecule type" value="Genomic_DNA"/>
</dbReference>
<evidence type="ECO:0000259" key="7">
    <source>
        <dbReference type="PROSITE" id="PS50802"/>
    </source>
</evidence>
<comment type="catalytic activity">
    <reaction evidence="1">
        <text>Thiol-dependent hydrolysis of ester, thioester, amide, peptide and isopeptide bonds formed by the C-terminal Gly of ubiquitin (a 76-residue protein attached to proteins as an intracellular targeting signal).</text>
        <dbReference type="EC" id="3.4.19.12"/>
    </reaction>
</comment>
<keyword evidence="3" id="KW-0645">Protease</keyword>
<dbReference type="InterPro" id="IPR019400">
    <property type="entry name" value="Peptidase_C65_otubain"/>
</dbReference>
<keyword evidence="5" id="KW-0378">Hydrolase</keyword>
<protein>
    <recommendedName>
        <fullName evidence="2">ubiquitinyl hydrolase 1</fullName>
        <ecNumber evidence="2">3.4.19.12</ecNumber>
    </recommendedName>
</protein>
<dbReference type="InterPro" id="IPR042467">
    <property type="entry name" value="Peptidase_C65_otubain_sub2"/>
</dbReference>
<dbReference type="CDD" id="cd22749">
    <property type="entry name" value="Otubain_C65"/>
    <property type="match status" value="1"/>
</dbReference>